<gene>
    <name evidence="1" type="ORF">OGAPHI_005038</name>
</gene>
<dbReference type="AlphaFoldDB" id="A0A9P8P1V7"/>
<dbReference type="Proteomes" id="UP000769157">
    <property type="component" value="Unassembled WGS sequence"/>
</dbReference>
<dbReference type="GeneID" id="70237002"/>
<organism evidence="1 2">
    <name type="scientific">Ogataea philodendri</name>
    <dbReference type="NCBI Taxonomy" id="1378263"/>
    <lineage>
        <taxon>Eukaryota</taxon>
        <taxon>Fungi</taxon>
        <taxon>Dikarya</taxon>
        <taxon>Ascomycota</taxon>
        <taxon>Saccharomycotina</taxon>
        <taxon>Pichiomycetes</taxon>
        <taxon>Pichiales</taxon>
        <taxon>Pichiaceae</taxon>
        <taxon>Ogataea</taxon>
    </lineage>
</organism>
<name>A0A9P8P1V7_9ASCO</name>
<accession>A0A9P8P1V7</accession>
<sequence>MLELKEPEEVVVENAKIGTENKPFLSADPAAMSSKAEAPSIQVMPPNTERRNTVSKLDNLGVDISSVLFFDQVVRRLELLAFGDSMLDTFSAWLSSAFNLEQVLIFEFDNSIRRKGRRGMCGGQRRHVTGSGGVFRVGFVHSEIVVASWVECGREHIVW</sequence>
<protein>
    <submittedName>
        <fullName evidence="1">Uncharacterized protein</fullName>
    </submittedName>
</protein>
<dbReference type="EMBL" id="JAEUBE010000366">
    <property type="protein sequence ID" value="KAH3663637.1"/>
    <property type="molecule type" value="Genomic_DNA"/>
</dbReference>
<reference evidence="1" key="2">
    <citation type="submission" date="2021-01" db="EMBL/GenBank/DDBJ databases">
        <authorList>
            <person name="Schikora-Tamarit M.A."/>
        </authorList>
    </citation>
    <scope>NUCLEOTIDE SEQUENCE</scope>
    <source>
        <strain evidence="1">CBS6075</strain>
    </source>
</reference>
<keyword evidence="2" id="KW-1185">Reference proteome</keyword>
<evidence type="ECO:0000313" key="2">
    <source>
        <dbReference type="Proteomes" id="UP000769157"/>
    </source>
</evidence>
<evidence type="ECO:0000313" key="1">
    <source>
        <dbReference type="EMBL" id="KAH3663637.1"/>
    </source>
</evidence>
<dbReference type="RefSeq" id="XP_046059973.1">
    <property type="nucleotide sequence ID" value="XM_046206182.1"/>
</dbReference>
<reference evidence="1" key="1">
    <citation type="journal article" date="2021" name="Open Biol.">
        <title>Shared evolutionary footprints suggest mitochondrial oxidative damage underlies multiple complex I losses in fungi.</title>
        <authorList>
            <person name="Schikora-Tamarit M.A."/>
            <person name="Marcet-Houben M."/>
            <person name="Nosek J."/>
            <person name="Gabaldon T."/>
        </authorList>
    </citation>
    <scope>NUCLEOTIDE SEQUENCE</scope>
    <source>
        <strain evidence="1">CBS6075</strain>
    </source>
</reference>
<comment type="caution">
    <text evidence="1">The sequence shown here is derived from an EMBL/GenBank/DDBJ whole genome shotgun (WGS) entry which is preliminary data.</text>
</comment>
<proteinExistence type="predicted"/>